<dbReference type="AlphaFoldDB" id="A0A1I5LER6"/>
<evidence type="ECO:0000313" key="2">
    <source>
        <dbReference type="Proteomes" id="UP000199331"/>
    </source>
</evidence>
<name>A0A1I5LER6_9SPHN</name>
<reference evidence="2" key="1">
    <citation type="submission" date="2016-10" db="EMBL/GenBank/DDBJ databases">
        <authorList>
            <person name="Varghese N."/>
            <person name="Submissions S."/>
        </authorList>
    </citation>
    <scope>NUCLEOTIDE SEQUENCE [LARGE SCALE GENOMIC DNA]</scope>
    <source>
        <strain evidence="2">CGMCC 1.7715</strain>
    </source>
</reference>
<keyword evidence="2" id="KW-1185">Reference proteome</keyword>
<sequence length="49" mass="5655">MKVLDEIKPSKKHLVYDLVESAGLDMADWIASSNDRRGPKANPKYCYDW</sequence>
<organism evidence="1 2">
    <name type="scientific">Qipengyuania nanhaisediminis</name>
    <dbReference type="NCBI Taxonomy" id="604088"/>
    <lineage>
        <taxon>Bacteria</taxon>
        <taxon>Pseudomonadati</taxon>
        <taxon>Pseudomonadota</taxon>
        <taxon>Alphaproteobacteria</taxon>
        <taxon>Sphingomonadales</taxon>
        <taxon>Erythrobacteraceae</taxon>
        <taxon>Qipengyuania</taxon>
    </lineage>
</organism>
<evidence type="ECO:0000313" key="1">
    <source>
        <dbReference type="EMBL" id="SFO95663.1"/>
    </source>
</evidence>
<accession>A0A1I5LER6</accession>
<dbReference type="Proteomes" id="UP000199331">
    <property type="component" value="Unassembled WGS sequence"/>
</dbReference>
<protein>
    <submittedName>
        <fullName evidence="1">Uncharacterized protein</fullName>
    </submittedName>
</protein>
<dbReference type="STRING" id="604088.SAMN04488060_0960"/>
<gene>
    <name evidence="1" type="ORF">SAMN04488060_0960</name>
</gene>
<proteinExistence type="predicted"/>
<dbReference type="EMBL" id="FOWZ01000001">
    <property type="protein sequence ID" value="SFO95663.1"/>
    <property type="molecule type" value="Genomic_DNA"/>
</dbReference>
<dbReference type="RefSeq" id="WP_218152624.1">
    <property type="nucleotide sequence ID" value="NZ_FOWZ01000001.1"/>
</dbReference>